<organism evidence="1 2">
    <name type="scientific">Vibrio anguillarum</name>
    <name type="common">Listonella anguillarum</name>
    <dbReference type="NCBI Taxonomy" id="55601"/>
    <lineage>
        <taxon>Bacteria</taxon>
        <taxon>Pseudomonadati</taxon>
        <taxon>Pseudomonadota</taxon>
        <taxon>Gammaproteobacteria</taxon>
        <taxon>Vibrionales</taxon>
        <taxon>Vibrionaceae</taxon>
        <taxon>Vibrio</taxon>
    </lineage>
</organism>
<gene>
    <name evidence="1" type="ORF">EAY46_22380</name>
</gene>
<evidence type="ECO:0000313" key="1">
    <source>
        <dbReference type="EMBL" id="MBF4375744.1"/>
    </source>
</evidence>
<dbReference type="EMBL" id="RDPI01000302">
    <property type="protein sequence ID" value="MBF4375744.1"/>
    <property type="molecule type" value="Genomic_DNA"/>
</dbReference>
<proteinExistence type="predicted"/>
<dbReference type="Proteomes" id="UP000726136">
    <property type="component" value="Unassembled WGS sequence"/>
</dbReference>
<comment type="caution">
    <text evidence="1">The sequence shown here is derived from an EMBL/GenBank/DDBJ whole genome shotgun (WGS) entry which is preliminary data.</text>
</comment>
<name>A0ABR9ZCA0_VIBAN</name>
<evidence type="ECO:0000313" key="2">
    <source>
        <dbReference type="Proteomes" id="UP000726136"/>
    </source>
</evidence>
<accession>A0ABR9ZCA0</accession>
<reference evidence="1 2" key="1">
    <citation type="journal article" date="2021" name="PeerJ">
        <title>Analysis of 44 Vibrio anguillarum genomes reveals high genetic diversity.</title>
        <authorList>
            <person name="Hansen M.J."/>
            <person name="Dalsgaard I."/>
        </authorList>
    </citation>
    <scope>NUCLEOTIDE SEQUENCE [LARGE SCALE GENOMIC DNA]</scope>
    <source>
        <strain evidence="1 2">040915-1/1B</strain>
    </source>
</reference>
<feature type="non-terminal residue" evidence="1">
    <location>
        <position position="1"/>
    </location>
</feature>
<keyword evidence="2" id="KW-1185">Reference proteome</keyword>
<protein>
    <submittedName>
        <fullName evidence="1">Lipase</fullName>
    </submittedName>
</protein>
<sequence>LWLYNGRIYENTPTFIRLGRSLLSWLVRPFSYHLMSKYIRNKDFFDER</sequence>